<reference evidence="1 2" key="1">
    <citation type="submission" date="2020-04" db="EMBL/GenBank/DDBJ databases">
        <title>Chromosome-level genome assembly of a cyprinid fish Onychostoma macrolepis by integration of Nanopore Sequencing, Bionano and Hi-C technology.</title>
        <authorList>
            <person name="Wang D."/>
        </authorList>
    </citation>
    <scope>NUCLEOTIDE SEQUENCE [LARGE SCALE GENOMIC DNA]</scope>
    <source>
        <strain evidence="1">SWU-2019</strain>
        <tissue evidence="1">Muscle</tissue>
    </source>
</reference>
<dbReference type="Proteomes" id="UP000579812">
    <property type="component" value="Unassembled WGS sequence"/>
</dbReference>
<keyword evidence="2" id="KW-1185">Reference proteome</keyword>
<dbReference type="EMBL" id="JAAMOB010000009">
    <property type="protein sequence ID" value="KAF4108831.1"/>
    <property type="molecule type" value="Genomic_DNA"/>
</dbReference>
<evidence type="ECO:0000313" key="2">
    <source>
        <dbReference type="Proteomes" id="UP000579812"/>
    </source>
</evidence>
<sequence length="67" mass="7894">MYVAKERLEKAGNQEHFFFKSHRSWLPSPRRACVIKSLCTYLNEDPEKLVKAYLDSDIESQSTMEQL</sequence>
<dbReference type="AlphaFoldDB" id="A0A7J6CNS9"/>
<comment type="caution">
    <text evidence="1">The sequence shown here is derived from an EMBL/GenBank/DDBJ whole genome shotgun (WGS) entry which is preliminary data.</text>
</comment>
<proteinExistence type="predicted"/>
<gene>
    <name evidence="1" type="ORF">G5714_009904</name>
</gene>
<evidence type="ECO:0000313" key="1">
    <source>
        <dbReference type="EMBL" id="KAF4108831.1"/>
    </source>
</evidence>
<organism evidence="1 2">
    <name type="scientific">Onychostoma macrolepis</name>
    <dbReference type="NCBI Taxonomy" id="369639"/>
    <lineage>
        <taxon>Eukaryota</taxon>
        <taxon>Metazoa</taxon>
        <taxon>Chordata</taxon>
        <taxon>Craniata</taxon>
        <taxon>Vertebrata</taxon>
        <taxon>Euteleostomi</taxon>
        <taxon>Actinopterygii</taxon>
        <taxon>Neopterygii</taxon>
        <taxon>Teleostei</taxon>
        <taxon>Ostariophysi</taxon>
        <taxon>Cypriniformes</taxon>
        <taxon>Cyprinidae</taxon>
        <taxon>Acrossocheilinae</taxon>
        <taxon>Onychostoma</taxon>
    </lineage>
</organism>
<name>A0A7J6CNS9_9TELE</name>
<protein>
    <submittedName>
        <fullName evidence="1">Uncharacterized protein</fullName>
    </submittedName>
</protein>
<accession>A0A7J6CNS9</accession>